<gene>
    <name evidence="1" type="ORF">AAEO56_07315</name>
</gene>
<reference evidence="1 2" key="1">
    <citation type="submission" date="2024-04" db="EMBL/GenBank/DDBJ databases">
        <title>Flavobacterium sp. DGU11 16S ribosomal RNA gene Genome sequencing and assembly.</title>
        <authorList>
            <person name="Park S."/>
        </authorList>
    </citation>
    <scope>NUCLEOTIDE SEQUENCE [LARGE SCALE GENOMIC DNA]</scope>
    <source>
        <strain evidence="1 2">DGU11</strain>
    </source>
</reference>
<dbReference type="RefSeq" id="WP_341696373.1">
    <property type="nucleotide sequence ID" value="NZ_JBBYHR010000003.1"/>
</dbReference>
<dbReference type="Pfam" id="PF11316">
    <property type="entry name" value="Rhamno_transf"/>
    <property type="match status" value="1"/>
</dbReference>
<evidence type="ECO:0000313" key="1">
    <source>
        <dbReference type="EMBL" id="MEL1244061.1"/>
    </source>
</evidence>
<organism evidence="1 2">
    <name type="scientific">Flavobacterium arundinis</name>
    <dbReference type="NCBI Taxonomy" id="3139143"/>
    <lineage>
        <taxon>Bacteria</taxon>
        <taxon>Pseudomonadati</taxon>
        <taxon>Bacteroidota</taxon>
        <taxon>Flavobacteriia</taxon>
        <taxon>Flavobacteriales</taxon>
        <taxon>Flavobacteriaceae</taxon>
        <taxon>Flavobacterium</taxon>
    </lineage>
</organism>
<dbReference type="Proteomes" id="UP001464555">
    <property type="component" value="Unassembled WGS sequence"/>
</dbReference>
<accession>A0ABU9HVP7</accession>
<protein>
    <submittedName>
        <fullName evidence="1">Glycosyltransferase</fullName>
    </submittedName>
</protein>
<comment type="caution">
    <text evidence="1">The sequence shown here is derived from an EMBL/GenBank/DDBJ whole genome shotgun (WGS) entry which is preliminary data.</text>
</comment>
<proteinExistence type="predicted"/>
<sequence length="284" mass="34097">MFSHYLITRFNLKTPMWDVTKNNETLLTDEWLEHRLWLFENFCFPSVAAQVNKNFEWLIYFDVTTPEAYRKEVDRIIGNNKNVRIFYIEGMPAFYPEIQKHIAAEAAGSPYLITSMLDNDDCISRNYIDEVQKQFDKQDYMVIDLIKGYSLQIKPVIMLGKKEHIYNPFISLIEQNDNPMTVWSKGHNHWKKETRIKHMTGKRLWLSIIHEKNKVNEFDGYGNINWDDVKKEFIVSDAIDATIRREMLPFNQWRWTSFKNRLYVNWVLFNKLFKKSIGIYKLKK</sequence>
<name>A0ABU9HVP7_9FLAO</name>
<evidence type="ECO:0000313" key="2">
    <source>
        <dbReference type="Proteomes" id="UP001464555"/>
    </source>
</evidence>
<dbReference type="EMBL" id="JBBYHR010000003">
    <property type="protein sequence ID" value="MEL1244061.1"/>
    <property type="molecule type" value="Genomic_DNA"/>
</dbReference>
<keyword evidence="2" id="KW-1185">Reference proteome</keyword>
<dbReference type="InterPro" id="IPR021466">
    <property type="entry name" value="Put_rhamnosyl_transferase"/>
</dbReference>